<protein>
    <submittedName>
        <fullName evidence="1">Uncharacterized protein</fullName>
    </submittedName>
</protein>
<evidence type="ECO:0000313" key="2">
    <source>
        <dbReference type="Proteomes" id="UP000308768"/>
    </source>
</evidence>
<organism evidence="1 2">
    <name type="scientific">Cryomyces minteri</name>
    <dbReference type="NCBI Taxonomy" id="331657"/>
    <lineage>
        <taxon>Eukaryota</taxon>
        <taxon>Fungi</taxon>
        <taxon>Dikarya</taxon>
        <taxon>Ascomycota</taxon>
        <taxon>Pezizomycotina</taxon>
        <taxon>Dothideomycetes</taxon>
        <taxon>Dothideomycetes incertae sedis</taxon>
        <taxon>Cryomyces</taxon>
    </lineage>
</organism>
<dbReference type="AlphaFoldDB" id="A0A4U0WY44"/>
<comment type="caution">
    <text evidence="1">The sequence shown here is derived from an EMBL/GenBank/DDBJ whole genome shotgun (WGS) entry which is preliminary data.</text>
</comment>
<proteinExistence type="predicted"/>
<dbReference type="EMBL" id="NAJN01000882">
    <property type="protein sequence ID" value="TKA67728.1"/>
    <property type="molecule type" value="Genomic_DNA"/>
</dbReference>
<reference evidence="1 2" key="1">
    <citation type="submission" date="2017-03" db="EMBL/GenBank/DDBJ databases">
        <title>Genomes of endolithic fungi from Antarctica.</title>
        <authorList>
            <person name="Coleine C."/>
            <person name="Masonjones S."/>
            <person name="Stajich J.E."/>
        </authorList>
    </citation>
    <scope>NUCLEOTIDE SEQUENCE [LARGE SCALE GENOMIC DNA]</scope>
    <source>
        <strain evidence="1 2">CCFEE 5187</strain>
    </source>
</reference>
<name>A0A4U0WY44_9PEZI</name>
<dbReference type="Proteomes" id="UP000308768">
    <property type="component" value="Unassembled WGS sequence"/>
</dbReference>
<sequence length="79" mass="8807">MTAPFDKMTNTRDYRYIDLGLDDKLKEYLKSLPGCNVPTKPSTSNDSRKTPFVDFNLALANGYAGGESFQQPTMAFSFA</sequence>
<keyword evidence="2" id="KW-1185">Reference proteome</keyword>
<accession>A0A4U0WY44</accession>
<evidence type="ECO:0000313" key="1">
    <source>
        <dbReference type="EMBL" id="TKA67728.1"/>
    </source>
</evidence>
<gene>
    <name evidence="1" type="ORF">B0A49_08092</name>
</gene>